<protein>
    <recommendedName>
        <fullName evidence="1">Reverse transcriptase zinc-binding domain-containing protein</fullName>
    </recommendedName>
</protein>
<accession>A0AAD8V8K0</accession>
<dbReference type="InterPro" id="IPR026960">
    <property type="entry name" value="RVT-Znf"/>
</dbReference>
<reference evidence="2" key="1">
    <citation type="submission" date="2023-07" db="EMBL/GenBank/DDBJ databases">
        <title>A chromosome-level genome assembly of Lolium multiflorum.</title>
        <authorList>
            <person name="Chen Y."/>
            <person name="Copetti D."/>
            <person name="Kolliker R."/>
            <person name="Studer B."/>
        </authorList>
    </citation>
    <scope>NUCLEOTIDE SEQUENCE</scope>
    <source>
        <strain evidence="2">02402/16</strain>
        <tissue evidence="2">Leaf</tissue>
    </source>
</reference>
<feature type="domain" description="Reverse transcriptase zinc-binding" evidence="1">
    <location>
        <begin position="9"/>
        <end position="78"/>
    </location>
</feature>
<gene>
    <name evidence="2" type="ORF">QYE76_048296</name>
</gene>
<sequence length="240" mass="28195">MLMEGSIRWVLWEIIWQSKGTPKSKLFVWLAAQHRIWTSDRRLRHGLQAHSSPCFLCLQEEDTAELILVQCVFAREVWHLCRQALRLNFEIPTTDSTIQSWWTRERARFSNKDRKWFDGLVCTVCHGVWKNRNAYCFHNVQRQHTVHTLVARILEEFRLIRQAHRANRSEEGDGRMAIDGRGERNILDLYPPHSRQAPAPIRFALSSVATPAKVISSLELDELHHTLEEMVWSLFASDRM</sequence>
<dbReference type="AlphaFoldDB" id="A0AAD8V8K0"/>
<keyword evidence="3" id="KW-1185">Reference proteome</keyword>
<dbReference type="Pfam" id="PF13966">
    <property type="entry name" value="zf-RVT"/>
    <property type="match status" value="1"/>
</dbReference>
<dbReference type="EMBL" id="JAUUTY010000640">
    <property type="protein sequence ID" value="KAK1597004.1"/>
    <property type="molecule type" value="Genomic_DNA"/>
</dbReference>
<comment type="caution">
    <text evidence="2">The sequence shown here is derived from an EMBL/GenBank/DDBJ whole genome shotgun (WGS) entry which is preliminary data.</text>
</comment>
<proteinExistence type="predicted"/>
<organism evidence="2 3">
    <name type="scientific">Lolium multiflorum</name>
    <name type="common">Italian ryegrass</name>
    <name type="synonym">Lolium perenne subsp. multiflorum</name>
    <dbReference type="NCBI Taxonomy" id="4521"/>
    <lineage>
        <taxon>Eukaryota</taxon>
        <taxon>Viridiplantae</taxon>
        <taxon>Streptophyta</taxon>
        <taxon>Embryophyta</taxon>
        <taxon>Tracheophyta</taxon>
        <taxon>Spermatophyta</taxon>
        <taxon>Magnoliopsida</taxon>
        <taxon>Liliopsida</taxon>
        <taxon>Poales</taxon>
        <taxon>Poaceae</taxon>
        <taxon>BOP clade</taxon>
        <taxon>Pooideae</taxon>
        <taxon>Poodae</taxon>
        <taxon>Poeae</taxon>
        <taxon>Poeae Chloroplast Group 2 (Poeae type)</taxon>
        <taxon>Loliodinae</taxon>
        <taxon>Loliinae</taxon>
        <taxon>Lolium</taxon>
    </lineage>
</organism>
<evidence type="ECO:0000313" key="3">
    <source>
        <dbReference type="Proteomes" id="UP001231189"/>
    </source>
</evidence>
<name>A0AAD8V8K0_LOLMU</name>
<dbReference type="Proteomes" id="UP001231189">
    <property type="component" value="Unassembled WGS sequence"/>
</dbReference>
<evidence type="ECO:0000313" key="2">
    <source>
        <dbReference type="EMBL" id="KAK1597004.1"/>
    </source>
</evidence>
<evidence type="ECO:0000259" key="1">
    <source>
        <dbReference type="Pfam" id="PF13966"/>
    </source>
</evidence>